<name>A0A3E0L6P9_9CHRO</name>
<organism evidence="2 3">
    <name type="scientific">Microcystis flos-aquae TF09</name>
    <dbReference type="NCBI Taxonomy" id="2060473"/>
    <lineage>
        <taxon>Bacteria</taxon>
        <taxon>Bacillati</taxon>
        <taxon>Cyanobacteriota</taxon>
        <taxon>Cyanophyceae</taxon>
        <taxon>Oscillatoriophycideae</taxon>
        <taxon>Chroococcales</taxon>
        <taxon>Microcystaceae</taxon>
        <taxon>Microcystis</taxon>
    </lineage>
</organism>
<dbReference type="SMART" id="SM01321">
    <property type="entry name" value="Y1_Tnp"/>
    <property type="match status" value="1"/>
</dbReference>
<evidence type="ECO:0000313" key="2">
    <source>
        <dbReference type="EMBL" id="REJ43170.1"/>
    </source>
</evidence>
<dbReference type="PANTHER" id="PTHR36966">
    <property type="entry name" value="REP-ASSOCIATED TYROSINE TRANSPOSASE"/>
    <property type="match status" value="1"/>
</dbReference>
<dbReference type="GO" id="GO:0043565">
    <property type="term" value="F:sequence-specific DNA binding"/>
    <property type="evidence" value="ECO:0007669"/>
    <property type="project" value="TreeGrafter"/>
</dbReference>
<sequence>MTFDPEKHHRRSIRLRNYDYSQPGAYFVTICTYQKQSWFGEIKNGQIYLNQLGKIVADEWLKTCKIRPNFKLDEWVIMPNHFHGIVIINDYSGDDQSLGARDAPLDLGARDAPLDLGARDAPLDLGARDAPLDLGARDAPLQQKPNSLSSCIAGFKSAVTKRINLLRQNTDPPIWQRNYYESILRDEKYLAVVREYIINNPKNWPNDRDYLPIDQQSQELYLDLLF</sequence>
<dbReference type="InterPro" id="IPR052715">
    <property type="entry name" value="RAYT_transposase"/>
</dbReference>
<dbReference type="InterPro" id="IPR036515">
    <property type="entry name" value="Transposase_17_sf"/>
</dbReference>
<evidence type="ECO:0000259" key="1">
    <source>
        <dbReference type="SMART" id="SM01321"/>
    </source>
</evidence>
<feature type="domain" description="Transposase IS200-like" evidence="1">
    <location>
        <begin position="21"/>
        <end position="200"/>
    </location>
</feature>
<evidence type="ECO:0000313" key="3">
    <source>
        <dbReference type="Proteomes" id="UP000256873"/>
    </source>
</evidence>
<dbReference type="Gene3D" id="3.30.70.1290">
    <property type="entry name" value="Transposase IS200-like"/>
    <property type="match status" value="1"/>
</dbReference>
<dbReference type="GO" id="GO:0006313">
    <property type="term" value="P:DNA transposition"/>
    <property type="evidence" value="ECO:0007669"/>
    <property type="project" value="InterPro"/>
</dbReference>
<comment type="caution">
    <text evidence="2">The sequence shown here is derived from an EMBL/GenBank/DDBJ whole genome shotgun (WGS) entry which is preliminary data.</text>
</comment>
<reference evidence="2 3" key="1">
    <citation type="submission" date="2017-10" db="EMBL/GenBank/DDBJ databases">
        <title>A large-scale comparative metagenomic study reveals the eutrophication-driven functional interactions in six Microcystis-epibionts communities.</title>
        <authorList>
            <person name="Li Q."/>
            <person name="Lin F."/>
        </authorList>
    </citation>
    <scope>NUCLEOTIDE SEQUENCE [LARGE SCALE GENOMIC DNA]</scope>
    <source>
        <strain evidence="2">TF09</strain>
    </source>
</reference>
<dbReference type="PANTHER" id="PTHR36966:SF1">
    <property type="entry name" value="REP-ASSOCIATED TYROSINE TRANSPOSASE"/>
    <property type="match status" value="1"/>
</dbReference>
<dbReference type="Proteomes" id="UP000256873">
    <property type="component" value="Unassembled WGS sequence"/>
</dbReference>
<protein>
    <submittedName>
        <fullName evidence="2">Transposase</fullName>
    </submittedName>
</protein>
<dbReference type="InterPro" id="IPR002686">
    <property type="entry name" value="Transposase_17"/>
</dbReference>
<proteinExistence type="predicted"/>
<dbReference type="EMBL" id="QQWC01000002">
    <property type="protein sequence ID" value="REJ43170.1"/>
    <property type="molecule type" value="Genomic_DNA"/>
</dbReference>
<gene>
    <name evidence="2" type="ORF">DWQ54_09880</name>
</gene>
<dbReference type="SUPFAM" id="SSF143422">
    <property type="entry name" value="Transposase IS200-like"/>
    <property type="match status" value="1"/>
</dbReference>
<accession>A0A3E0L6P9</accession>
<dbReference type="AlphaFoldDB" id="A0A3E0L6P9"/>
<dbReference type="GO" id="GO:0004803">
    <property type="term" value="F:transposase activity"/>
    <property type="evidence" value="ECO:0007669"/>
    <property type="project" value="InterPro"/>
</dbReference>